<feature type="compositionally biased region" description="Basic and acidic residues" evidence="1">
    <location>
        <begin position="299"/>
        <end position="317"/>
    </location>
</feature>
<keyword evidence="4" id="KW-1185">Reference proteome</keyword>
<accession>A0A9P1GJ80</accession>
<feature type="compositionally biased region" description="Pro residues" evidence="1">
    <location>
        <begin position="1"/>
        <end position="29"/>
    </location>
</feature>
<feature type="region of interest" description="Disordered" evidence="1">
    <location>
        <begin position="123"/>
        <end position="232"/>
    </location>
</feature>
<evidence type="ECO:0000313" key="2">
    <source>
        <dbReference type="EMBL" id="CAI4012299.1"/>
    </source>
</evidence>
<proteinExistence type="predicted"/>
<dbReference type="AlphaFoldDB" id="A0A9P1GJ80"/>
<feature type="region of interest" description="Disordered" evidence="1">
    <location>
        <begin position="337"/>
        <end position="429"/>
    </location>
</feature>
<feature type="compositionally biased region" description="Pro residues" evidence="1">
    <location>
        <begin position="166"/>
        <end position="186"/>
    </location>
</feature>
<protein>
    <submittedName>
        <fullName evidence="2">Uncharacterized protein</fullName>
    </submittedName>
</protein>
<evidence type="ECO:0000313" key="3">
    <source>
        <dbReference type="EMBL" id="CAL4799611.1"/>
    </source>
</evidence>
<comment type="caution">
    <text evidence="2">The sequence shown here is derived from an EMBL/GenBank/DDBJ whole genome shotgun (WGS) entry which is preliminary data.</text>
</comment>
<feature type="compositionally biased region" description="Acidic residues" evidence="1">
    <location>
        <begin position="368"/>
        <end position="385"/>
    </location>
</feature>
<reference evidence="2" key="1">
    <citation type="submission" date="2022-10" db="EMBL/GenBank/DDBJ databases">
        <authorList>
            <person name="Chen Y."/>
            <person name="Dougan E. K."/>
            <person name="Chan C."/>
            <person name="Rhodes N."/>
            <person name="Thang M."/>
        </authorList>
    </citation>
    <scope>NUCLEOTIDE SEQUENCE</scope>
</reference>
<feature type="region of interest" description="Disordered" evidence="1">
    <location>
        <begin position="296"/>
        <end position="317"/>
    </location>
</feature>
<reference evidence="3 4" key="2">
    <citation type="submission" date="2024-05" db="EMBL/GenBank/DDBJ databases">
        <authorList>
            <person name="Chen Y."/>
            <person name="Shah S."/>
            <person name="Dougan E. K."/>
            <person name="Thang M."/>
            <person name="Chan C."/>
        </authorList>
    </citation>
    <scope>NUCLEOTIDE SEQUENCE [LARGE SCALE GENOMIC DNA]</scope>
</reference>
<evidence type="ECO:0000256" key="1">
    <source>
        <dbReference type="SAM" id="MobiDB-lite"/>
    </source>
</evidence>
<gene>
    <name evidence="2" type="ORF">C1SCF055_LOCUS37370</name>
</gene>
<dbReference type="EMBL" id="CAMXCT030005419">
    <property type="protein sequence ID" value="CAL4799611.1"/>
    <property type="molecule type" value="Genomic_DNA"/>
</dbReference>
<name>A0A9P1GJ80_9DINO</name>
<feature type="region of interest" description="Disordered" evidence="1">
    <location>
        <begin position="1"/>
        <end position="35"/>
    </location>
</feature>
<dbReference type="EMBL" id="CAMXCT010005419">
    <property type="protein sequence ID" value="CAI4012299.1"/>
    <property type="molecule type" value="Genomic_DNA"/>
</dbReference>
<sequence length="429" mass="48095">MAEEAPLPPALPMTLPPPANVPPAPPATPLTPGREQVPEKAALAGLSSTQWEVTMLAAQHLAGQMLQQMITNQQVAQQAQAMQQHQQIVQHQQMMQQHAAQKQQQAQAELLQQQLLATPLHMTHHQPQHMPQQHWPRGSVGRVACNKHPKQPSPRPGQPPIHAVKPKPPPIPPPMTPPQRPHPPGHIPRTIPARRPVKVPPPSKGVGKGKLLADEMEDIPIESSDEERPDPTEWYEDKNFGHGWDWGWQHGCHPSTGSWQRENWRWDEESGECWEWKAEDWTWDDWDDWYWKGYGHKGCGKDEKGLNDGEVKGKAGKGKVYDVQELKGKASKGKAQDLYEVKGNPSKGKAQDLGKVKGKSSKAKVVEPEPEDDDEDFEVESEEEEKGPPAGIKRKVASMDAWLKPQVKVKASSSWSRRTTRHTAENGKW</sequence>
<dbReference type="Proteomes" id="UP001152797">
    <property type="component" value="Unassembled WGS sequence"/>
</dbReference>
<organism evidence="2">
    <name type="scientific">Cladocopium goreaui</name>
    <dbReference type="NCBI Taxonomy" id="2562237"/>
    <lineage>
        <taxon>Eukaryota</taxon>
        <taxon>Sar</taxon>
        <taxon>Alveolata</taxon>
        <taxon>Dinophyceae</taxon>
        <taxon>Suessiales</taxon>
        <taxon>Symbiodiniaceae</taxon>
        <taxon>Cladocopium</taxon>
    </lineage>
</organism>
<feature type="compositionally biased region" description="Acidic residues" evidence="1">
    <location>
        <begin position="214"/>
        <end position="228"/>
    </location>
</feature>
<evidence type="ECO:0000313" key="4">
    <source>
        <dbReference type="Proteomes" id="UP001152797"/>
    </source>
</evidence>
<dbReference type="EMBL" id="CAMXCT020005419">
    <property type="protein sequence ID" value="CAL1165674.1"/>
    <property type="molecule type" value="Genomic_DNA"/>
</dbReference>